<evidence type="ECO:0000313" key="2">
    <source>
        <dbReference type="Proteomes" id="UP000236447"/>
    </source>
</evidence>
<sequence length="142" mass="15326">MLDILAVDIDPAVFAVLANGKPWGREGGIGECSNRDGDDAKLTLYHIGEGWAAFRAEPIGRLMAAVGDALPCFDLTTERHIAVPPPRLSGEGTPGSFLTFKAMTNRETRTDSPSQVANRWPRRHVAVLCIGSPLAYITHSKT</sequence>
<reference evidence="1 2" key="1">
    <citation type="journal article" date="2017" name="Front. Microbiol.">
        <title>Phaeobacter piscinae sp. nov., a species of the Roseobacter group and potential aquaculture probiont.</title>
        <authorList>
            <person name="Sonnenschein E.C."/>
            <person name="Phippen C.B.W."/>
            <person name="Nielsen K.F."/>
            <person name="Mateiu R.V."/>
            <person name="Melchiorsen J."/>
            <person name="Gram L."/>
            <person name="Overmann J."/>
            <person name="Freese H.M."/>
        </authorList>
    </citation>
    <scope>NUCLEOTIDE SEQUENCE [LARGE SCALE GENOMIC DNA]</scope>
    <source>
        <strain evidence="1 2">P88</strain>
        <plasmid evidence="2">pp88_c</plasmid>
    </source>
</reference>
<dbReference type="EMBL" id="CP010728">
    <property type="protein sequence ID" value="AUR01647.1"/>
    <property type="molecule type" value="Genomic_DNA"/>
</dbReference>
<proteinExistence type="predicted"/>
<dbReference type="RefSeq" id="WP_421949920.1">
    <property type="nucleotide sequence ID" value="NZ_CP010728.1"/>
</dbReference>
<organism evidence="1 2">
    <name type="scientific">Phaeobacter inhibens</name>
    <dbReference type="NCBI Taxonomy" id="221822"/>
    <lineage>
        <taxon>Bacteria</taxon>
        <taxon>Pseudomonadati</taxon>
        <taxon>Pseudomonadota</taxon>
        <taxon>Alphaproteobacteria</taxon>
        <taxon>Rhodobacterales</taxon>
        <taxon>Roseobacteraceae</taxon>
        <taxon>Phaeobacter</taxon>
    </lineage>
</organism>
<geneLocation type="plasmid" evidence="2">
    <name>pp88_c</name>
</geneLocation>
<keyword evidence="1" id="KW-0614">Plasmid</keyword>
<protein>
    <submittedName>
        <fullName evidence="1">Uncharacterized protein</fullName>
    </submittedName>
</protein>
<name>A0A2I7KGC6_9RHOB</name>
<reference evidence="1 2" key="2">
    <citation type="journal article" date="2017" name="Genome Biol. Evol.">
        <title>Trajectories and Drivers of Genome Evolution in Surface-Associated Marine Phaeobacter.</title>
        <authorList>
            <person name="Freese H.M."/>
            <person name="Sikorski J."/>
            <person name="Bunk B."/>
            <person name="Scheuner C."/>
            <person name="Meier-Kolthoff J.P."/>
            <person name="Sproer C."/>
            <person name="Gram L."/>
            <person name="Overmann J."/>
        </authorList>
    </citation>
    <scope>NUCLEOTIDE SEQUENCE [LARGE SCALE GENOMIC DNA]</scope>
    <source>
        <strain evidence="1 2">P88</strain>
        <plasmid evidence="2">pp88_c</plasmid>
    </source>
</reference>
<accession>A0A2I7KGC6</accession>
<dbReference type="Proteomes" id="UP000236447">
    <property type="component" value="Plasmid pP88_c"/>
</dbReference>
<gene>
    <name evidence="1" type="ORF">PhaeoP88_04335</name>
</gene>
<dbReference type="AlphaFoldDB" id="A0A2I7KGC6"/>
<evidence type="ECO:0000313" key="1">
    <source>
        <dbReference type="EMBL" id="AUR01647.1"/>
    </source>
</evidence>